<proteinExistence type="predicted"/>
<reference evidence="1 2" key="1">
    <citation type="submission" date="2015-09" db="EMBL/GenBank/DDBJ databases">
        <title>Trachymyrmex zeteki WGS genome.</title>
        <authorList>
            <person name="Nygaard S."/>
            <person name="Hu H."/>
            <person name="Boomsma J."/>
            <person name="Zhang G."/>
        </authorList>
    </citation>
    <scope>NUCLEOTIDE SEQUENCE [LARGE SCALE GENOMIC DNA]</scope>
    <source>
        <strain evidence="1">Tzet28-1</strain>
        <tissue evidence="1">Whole body</tissue>
    </source>
</reference>
<accession>A0A151X9J1</accession>
<keyword evidence="2" id="KW-1185">Reference proteome</keyword>
<gene>
    <name evidence="1" type="ORF">ALC60_04043</name>
</gene>
<organism evidence="1 2">
    <name type="scientific">Mycetomoellerius zeteki</name>
    <dbReference type="NCBI Taxonomy" id="64791"/>
    <lineage>
        <taxon>Eukaryota</taxon>
        <taxon>Metazoa</taxon>
        <taxon>Ecdysozoa</taxon>
        <taxon>Arthropoda</taxon>
        <taxon>Hexapoda</taxon>
        <taxon>Insecta</taxon>
        <taxon>Pterygota</taxon>
        <taxon>Neoptera</taxon>
        <taxon>Endopterygota</taxon>
        <taxon>Hymenoptera</taxon>
        <taxon>Apocrita</taxon>
        <taxon>Aculeata</taxon>
        <taxon>Formicoidea</taxon>
        <taxon>Formicidae</taxon>
        <taxon>Myrmicinae</taxon>
        <taxon>Mycetomoellerius</taxon>
    </lineage>
</organism>
<sequence length="100" mass="11205">VHNNSKVNTGAVFRSIYPIGELLAHAKIDVPSEMLFERHRKLLPEMSALLNSGRVLAHPVHVVPARPKLSDAMGKLPRARDKVTFALPFVRREEFLLSKA</sequence>
<dbReference type="Proteomes" id="UP000075809">
    <property type="component" value="Unassembled WGS sequence"/>
</dbReference>
<dbReference type="EMBL" id="KQ982373">
    <property type="protein sequence ID" value="KYQ57055.1"/>
    <property type="molecule type" value="Genomic_DNA"/>
</dbReference>
<dbReference type="AlphaFoldDB" id="A0A151X9J1"/>
<evidence type="ECO:0000313" key="2">
    <source>
        <dbReference type="Proteomes" id="UP000075809"/>
    </source>
</evidence>
<name>A0A151X9J1_9HYME</name>
<protein>
    <submittedName>
        <fullName evidence="1">Uncharacterized protein</fullName>
    </submittedName>
</protein>
<feature type="non-terminal residue" evidence="1">
    <location>
        <position position="1"/>
    </location>
</feature>
<evidence type="ECO:0000313" key="1">
    <source>
        <dbReference type="EMBL" id="KYQ57055.1"/>
    </source>
</evidence>